<dbReference type="PANTHER" id="PTHR34846:SF10">
    <property type="entry name" value="CYTOPLASMIC PROTEIN"/>
    <property type="match status" value="1"/>
</dbReference>
<dbReference type="AlphaFoldDB" id="A0A4V3DVA5"/>
<dbReference type="PANTHER" id="PTHR34846">
    <property type="entry name" value="4-CARBOXYMUCONOLACTONE DECARBOXYLASE FAMILY PROTEIN (AFU_ORTHOLOGUE AFUA_6G11590)"/>
    <property type="match status" value="1"/>
</dbReference>
<sequence length="143" mass="15942">MTTLRQSYFTLSPQVLAGFRQAKQALEQSPLGLELIELVYLRVSQINGCSYCLDMHSKALRQRDVPQAKLDVLAGWHSNGLFSEKERAALQWAESLTALPTSHAADADYTPLLAHFSDQEISDLTFAISLMNAFNRLGVGMRQ</sequence>
<gene>
    <name evidence="2" type="ORF">DFP86_10564</name>
</gene>
<evidence type="ECO:0000313" key="2">
    <source>
        <dbReference type="EMBL" id="TDR80209.1"/>
    </source>
</evidence>
<feature type="domain" description="Carboxymuconolactone decarboxylase-like" evidence="1">
    <location>
        <begin position="13"/>
        <end position="94"/>
    </location>
</feature>
<evidence type="ECO:0000313" key="3">
    <source>
        <dbReference type="Proteomes" id="UP000295611"/>
    </source>
</evidence>
<dbReference type="InterPro" id="IPR004675">
    <property type="entry name" value="AhpD_core"/>
</dbReference>
<proteinExistence type="predicted"/>
<dbReference type="RefSeq" id="WP_133679612.1">
    <property type="nucleotide sequence ID" value="NZ_SNZP01000005.1"/>
</dbReference>
<dbReference type="EMBL" id="SNZP01000005">
    <property type="protein sequence ID" value="TDR80209.1"/>
    <property type="molecule type" value="Genomic_DNA"/>
</dbReference>
<dbReference type="Gene3D" id="1.20.1290.10">
    <property type="entry name" value="AhpD-like"/>
    <property type="match status" value="1"/>
</dbReference>
<protein>
    <submittedName>
        <fullName evidence="2">Putative peroxidase-related enzyme</fullName>
    </submittedName>
</protein>
<dbReference type="GO" id="GO:0051920">
    <property type="term" value="F:peroxiredoxin activity"/>
    <property type="evidence" value="ECO:0007669"/>
    <property type="project" value="InterPro"/>
</dbReference>
<name>A0A4V3DVA5_9NEIS</name>
<dbReference type="InterPro" id="IPR029032">
    <property type="entry name" value="AhpD-like"/>
</dbReference>
<keyword evidence="2" id="KW-0560">Oxidoreductase</keyword>
<dbReference type="OrthoDB" id="9801997at2"/>
<evidence type="ECO:0000259" key="1">
    <source>
        <dbReference type="Pfam" id="PF02627"/>
    </source>
</evidence>
<dbReference type="Pfam" id="PF02627">
    <property type="entry name" value="CMD"/>
    <property type="match status" value="1"/>
</dbReference>
<accession>A0A4V3DVA5</accession>
<keyword evidence="2" id="KW-0575">Peroxidase</keyword>
<comment type="caution">
    <text evidence="2">The sequence shown here is derived from an EMBL/GenBank/DDBJ whole genome shotgun (WGS) entry which is preliminary data.</text>
</comment>
<dbReference type="InterPro" id="IPR003779">
    <property type="entry name" value="CMD-like"/>
</dbReference>
<dbReference type="Proteomes" id="UP000295611">
    <property type="component" value="Unassembled WGS sequence"/>
</dbReference>
<reference evidence="2 3" key="1">
    <citation type="submission" date="2019-03" db="EMBL/GenBank/DDBJ databases">
        <title>Genomic Encyclopedia of Type Strains, Phase III (KMG-III): the genomes of soil and plant-associated and newly described type strains.</title>
        <authorList>
            <person name="Whitman W."/>
        </authorList>
    </citation>
    <scope>NUCLEOTIDE SEQUENCE [LARGE SCALE GENOMIC DNA]</scope>
    <source>
        <strain evidence="2 3">CECT 8976</strain>
    </source>
</reference>
<organism evidence="2 3">
    <name type="scientific">Paludibacterium purpuratum</name>
    <dbReference type="NCBI Taxonomy" id="1144873"/>
    <lineage>
        <taxon>Bacteria</taxon>
        <taxon>Pseudomonadati</taxon>
        <taxon>Pseudomonadota</taxon>
        <taxon>Betaproteobacteria</taxon>
        <taxon>Neisseriales</taxon>
        <taxon>Chromobacteriaceae</taxon>
        <taxon>Paludibacterium</taxon>
    </lineage>
</organism>
<dbReference type="NCBIfam" id="TIGR00778">
    <property type="entry name" value="ahpD_dom"/>
    <property type="match status" value="1"/>
</dbReference>
<dbReference type="SUPFAM" id="SSF69118">
    <property type="entry name" value="AhpD-like"/>
    <property type="match status" value="1"/>
</dbReference>
<keyword evidence="3" id="KW-1185">Reference proteome</keyword>